<reference evidence="1 2" key="1">
    <citation type="journal article" date="2013" name="Nat. Genet.">
        <title>The high-quality draft genome of peach (Prunus persica) identifies unique patterns of genetic diversity, domestication and genome evolution.</title>
        <authorList>
            <consortium name="International Peach Genome Initiative"/>
            <person name="Verde I."/>
            <person name="Abbott A.G."/>
            <person name="Scalabrin S."/>
            <person name="Jung S."/>
            <person name="Shu S."/>
            <person name="Marroni F."/>
            <person name="Zhebentyayeva T."/>
            <person name="Dettori M.T."/>
            <person name="Grimwood J."/>
            <person name="Cattonaro F."/>
            <person name="Zuccolo A."/>
            <person name="Rossini L."/>
            <person name="Jenkins J."/>
            <person name="Vendramin E."/>
            <person name="Meisel L.A."/>
            <person name="Decroocq V."/>
            <person name="Sosinski B."/>
            <person name="Prochnik S."/>
            <person name="Mitros T."/>
            <person name="Policriti A."/>
            <person name="Cipriani G."/>
            <person name="Dondini L."/>
            <person name="Ficklin S."/>
            <person name="Goodstein D.M."/>
            <person name="Xuan P."/>
            <person name="Del Fabbro C."/>
            <person name="Aramini V."/>
            <person name="Copetti D."/>
            <person name="Gonzalez S."/>
            <person name="Horner D.S."/>
            <person name="Falchi R."/>
            <person name="Lucas S."/>
            <person name="Mica E."/>
            <person name="Maldonado J."/>
            <person name="Lazzari B."/>
            <person name="Bielenberg D."/>
            <person name="Pirona R."/>
            <person name="Miculan M."/>
            <person name="Barakat A."/>
            <person name="Testolin R."/>
            <person name="Stella A."/>
            <person name="Tartarini S."/>
            <person name="Tonutti P."/>
            <person name="Arus P."/>
            <person name="Orellana A."/>
            <person name="Wells C."/>
            <person name="Main D."/>
            <person name="Vizzotto G."/>
            <person name="Silva H."/>
            <person name="Salamini F."/>
            <person name="Schmutz J."/>
            <person name="Morgante M."/>
            <person name="Rokhsar D.S."/>
        </authorList>
    </citation>
    <scope>NUCLEOTIDE SEQUENCE [LARGE SCALE GENOMIC DNA]</scope>
    <source>
        <strain evidence="2">cv. Nemared</strain>
    </source>
</reference>
<dbReference type="Proteomes" id="UP000006882">
    <property type="component" value="Chromosome G7"/>
</dbReference>
<keyword evidence="2" id="KW-1185">Reference proteome</keyword>
<evidence type="ECO:0000313" key="1">
    <source>
        <dbReference type="EMBL" id="ONH97714.1"/>
    </source>
</evidence>
<gene>
    <name evidence="1" type="ORF">PRUPE_7G206200</name>
</gene>
<proteinExistence type="predicted"/>
<dbReference type="EMBL" id="CM007657">
    <property type="protein sequence ID" value="ONH97714.1"/>
    <property type="molecule type" value="Genomic_DNA"/>
</dbReference>
<name>A0A251NHA5_PRUPE</name>
<dbReference type="Gramene" id="ONH97714">
    <property type="protein sequence ID" value="ONH97714"/>
    <property type="gene ID" value="PRUPE_7G206200"/>
</dbReference>
<evidence type="ECO:0000313" key="2">
    <source>
        <dbReference type="Proteomes" id="UP000006882"/>
    </source>
</evidence>
<sequence length="53" mass="6011">MILWRIIGLETERMALSTSIKKLIDLRSQARVSYLDICHPGMCTVGNLLLYSS</sequence>
<dbReference type="AlphaFoldDB" id="A0A251NHA5"/>
<organism evidence="1 2">
    <name type="scientific">Prunus persica</name>
    <name type="common">Peach</name>
    <name type="synonym">Amygdalus persica</name>
    <dbReference type="NCBI Taxonomy" id="3760"/>
    <lineage>
        <taxon>Eukaryota</taxon>
        <taxon>Viridiplantae</taxon>
        <taxon>Streptophyta</taxon>
        <taxon>Embryophyta</taxon>
        <taxon>Tracheophyta</taxon>
        <taxon>Spermatophyta</taxon>
        <taxon>Magnoliopsida</taxon>
        <taxon>eudicotyledons</taxon>
        <taxon>Gunneridae</taxon>
        <taxon>Pentapetalae</taxon>
        <taxon>rosids</taxon>
        <taxon>fabids</taxon>
        <taxon>Rosales</taxon>
        <taxon>Rosaceae</taxon>
        <taxon>Amygdaloideae</taxon>
        <taxon>Amygdaleae</taxon>
        <taxon>Prunus</taxon>
    </lineage>
</organism>
<protein>
    <submittedName>
        <fullName evidence="1">Uncharacterized protein</fullName>
    </submittedName>
</protein>
<accession>A0A251NHA5</accession>